<sequence>MLPRVVVRRAEGTEKVVFFHFFSVLKAMSVVVAVF</sequence>
<dbReference type="Proteomes" id="UP000001401">
    <property type="component" value="Chromosome"/>
</dbReference>
<dbReference type="KEGG" id="bco:Bcell_3240"/>
<organism evidence="1 2">
    <name type="scientific">Evansella cellulosilytica (strain ATCC 21833 / DSM 2522 / FERM P-1141 / JCM 9156 / N-4)</name>
    <name type="common">Bacillus cellulosilyticus</name>
    <dbReference type="NCBI Taxonomy" id="649639"/>
    <lineage>
        <taxon>Bacteria</taxon>
        <taxon>Bacillati</taxon>
        <taxon>Bacillota</taxon>
        <taxon>Bacilli</taxon>
        <taxon>Bacillales</taxon>
        <taxon>Bacillaceae</taxon>
        <taxon>Evansella</taxon>
    </lineage>
</organism>
<keyword evidence="2" id="KW-1185">Reference proteome</keyword>
<gene>
    <name evidence="1" type="ordered locus">Bcell_3240</name>
</gene>
<dbReference type="AlphaFoldDB" id="E6U136"/>
<dbReference type="HOGENOM" id="CLU_3363126_0_0_9"/>
<evidence type="ECO:0000313" key="2">
    <source>
        <dbReference type="Proteomes" id="UP000001401"/>
    </source>
</evidence>
<evidence type="ECO:0000313" key="1">
    <source>
        <dbReference type="EMBL" id="ADU31482.1"/>
    </source>
</evidence>
<protein>
    <submittedName>
        <fullName evidence="1">Uncharacterized protein</fullName>
    </submittedName>
</protein>
<name>E6U136_EVAC2</name>
<dbReference type="EMBL" id="CP002394">
    <property type="protein sequence ID" value="ADU31482.1"/>
    <property type="molecule type" value="Genomic_DNA"/>
</dbReference>
<dbReference type="STRING" id="649639.Bcell_3240"/>
<accession>E6U136</accession>
<reference evidence="1" key="1">
    <citation type="submission" date="2010-12" db="EMBL/GenBank/DDBJ databases">
        <title>Complete sequence of Bacillus cellulosilyticus DSM 2522.</title>
        <authorList>
            <consortium name="US DOE Joint Genome Institute"/>
            <person name="Lucas S."/>
            <person name="Copeland A."/>
            <person name="Lapidus A."/>
            <person name="Cheng J.-F."/>
            <person name="Bruce D."/>
            <person name="Goodwin L."/>
            <person name="Pitluck S."/>
            <person name="Chertkov O."/>
            <person name="Detter J.C."/>
            <person name="Han C."/>
            <person name="Tapia R."/>
            <person name="Land M."/>
            <person name="Hauser L."/>
            <person name="Jeffries C."/>
            <person name="Kyrpides N."/>
            <person name="Ivanova N."/>
            <person name="Mikhailova N."/>
            <person name="Brumm P."/>
            <person name="Mead D."/>
            <person name="Woyke T."/>
        </authorList>
    </citation>
    <scope>NUCLEOTIDE SEQUENCE [LARGE SCALE GENOMIC DNA]</scope>
    <source>
        <strain evidence="1">DSM 2522</strain>
    </source>
</reference>
<proteinExistence type="predicted"/>